<reference evidence="2 3" key="1">
    <citation type="submission" date="2014-01" db="EMBL/GenBank/DDBJ databases">
        <title>Draft genome sequencing of Bacillus alcalophilus CGMCC 1.3604.</title>
        <authorList>
            <person name="Yang J."/>
            <person name="Diao L."/>
            <person name="Yang S."/>
        </authorList>
    </citation>
    <scope>NUCLEOTIDE SEQUENCE [LARGE SCALE GENOMIC DNA]</scope>
    <source>
        <strain evidence="2 3">CGMCC 1.3604</strain>
    </source>
</reference>
<gene>
    <name evidence="2" type="ORF">AJ85_11810</name>
</gene>
<comment type="caution">
    <text evidence="2">The sequence shown here is derived from an EMBL/GenBank/DDBJ whole genome shotgun (WGS) entry which is preliminary data.</text>
</comment>
<evidence type="ECO:0008006" key="4">
    <source>
        <dbReference type="Google" id="ProtNLM"/>
    </source>
</evidence>
<dbReference type="PANTHER" id="PTHR36512">
    <property type="entry name" value="D-AMINOPEPTIDASE"/>
    <property type="match status" value="1"/>
</dbReference>
<evidence type="ECO:0000313" key="3">
    <source>
        <dbReference type="Proteomes" id="UP000297014"/>
    </source>
</evidence>
<dbReference type="InterPro" id="IPR005321">
    <property type="entry name" value="Peptidase_S58_DmpA"/>
</dbReference>
<dbReference type="EMBL" id="JALP01000164">
    <property type="protein sequence ID" value="THG90285.1"/>
    <property type="molecule type" value="Genomic_DNA"/>
</dbReference>
<organism evidence="2 3">
    <name type="scientific">Alkalihalobacillus alcalophilus ATCC 27647 = CGMCC 1.3604</name>
    <dbReference type="NCBI Taxonomy" id="1218173"/>
    <lineage>
        <taxon>Bacteria</taxon>
        <taxon>Bacillati</taxon>
        <taxon>Bacillota</taxon>
        <taxon>Bacilli</taxon>
        <taxon>Bacillales</taxon>
        <taxon>Bacillaceae</taxon>
        <taxon>Alkalihalobacillus</taxon>
    </lineage>
</organism>
<sequence length="67" mass="7410">MHNQKKIRDYGIKIGQLEPGYRNAITDVEGVSVGHVTLSNDNKQTGVTAICHIKEIPFMKSLSPQAM</sequence>
<dbReference type="AlphaFoldDB" id="A0A4S4JYC3"/>
<dbReference type="SUPFAM" id="SSF56266">
    <property type="entry name" value="DmpA/ArgJ-like"/>
    <property type="match status" value="1"/>
</dbReference>
<accession>A0A4S4JYC3</accession>
<name>A0A4S4JYC3_ALKAL</name>
<evidence type="ECO:0000256" key="1">
    <source>
        <dbReference type="ARBA" id="ARBA00007068"/>
    </source>
</evidence>
<dbReference type="Gene3D" id="3.60.70.12">
    <property type="entry name" value="L-amino peptidase D-ALA esterase/amidase"/>
    <property type="match status" value="1"/>
</dbReference>
<dbReference type="Proteomes" id="UP000297014">
    <property type="component" value="Unassembled WGS sequence"/>
</dbReference>
<dbReference type="InterPro" id="IPR016117">
    <property type="entry name" value="ArgJ-like_dom_sf"/>
</dbReference>
<protein>
    <recommendedName>
        <fullName evidence="4">S58 family peptidase</fullName>
    </recommendedName>
</protein>
<dbReference type="PANTHER" id="PTHR36512:SF3">
    <property type="entry name" value="BLR5678 PROTEIN"/>
    <property type="match status" value="1"/>
</dbReference>
<dbReference type="Pfam" id="PF03576">
    <property type="entry name" value="Peptidase_S58"/>
    <property type="match status" value="1"/>
</dbReference>
<dbReference type="GO" id="GO:0004177">
    <property type="term" value="F:aminopeptidase activity"/>
    <property type="evidence" value="ECO:0007669"/>
    <property type="project" value="TreeGrafter"/>
</dbReference>
<comment type="similarity">
    <text evidence="1">Belongs to the peptidase S58 family.</text>
</comment>
<proteinExistence type="inferred from homology"/>
<evidence type="ECO:0000313" key="2">
    <source>
        <dbReference type="EMBL" id="THG90285.1"/>
    </source>
</evidence>